<keyword evidence="3 9" id="KW-0813">Transport</keyword>
<dbReference type="AlphaFoldDB" id="A0A024P0Z4"/>
<keyword evidence="12" id="KW-1185">Reference proteome</keyword>
<gene>
    <name evidence="11" type="primary">ycjP_1</name>
    <name evidence="11" type="ORF">BN983_00014</name>
</gene>
<dbReference type="SUPFAM" id="SSF161098">
    <property type="entry name" value="MetI-like"/>
    <property type="match status" value="1"/>
</dbReference>
<accession>A0A024P0Z4</accession>
<dbReference type="InterPro" id="IPR035906">
    <property type="entry name" value="MetI-like_sf"/>
</dbReference>
<dbReference type="PANTHER" id="PTHR32243:SF50">
    <property type="entry name" value="MALTOSE_MALTODEXTRIN TRANSPORT SYSTEM PERMEASE PROTEIN MALG"/>
    <property type="match status" value="1"/>
</dbReference>
<feature type="transmembrane region" description="Helical" evidence="9">
    <location>
        <begin position="254"/>
        <end position="276"/>
    </location>
</feature>
<feature type="domain" description="ABC transmembrane type-1" evidence="10">
    <location>
        <begin position="86"/>
        <end position="276"/>
    </location>
</feature>
<protein>
    <submittedName>
        <fullName evidence="11">Inner membrane ABC transporter permease protein YcjP</fullName>
    </submittedName>
</protein>
<evidence type="ECO:0000256" key="4">
    <source>
        <dbReference type="ARBA" id="ARBA00022475"/>
    </source>
</evidence>
<dbReference type="Gene3D" id="1.10.3720.10">
    <property type="entry name" value="MetI-like"/>
    <property type="match status" value="1"/>
</dbReference>
<dbReference type="PANTHER" id="PTHR32243">
    <property type="entry name" value="MALTOSE TRANSPORT SYSTEM PERMEASE-RELATED"/>
    <property type="match status" value="1"/>
</dbReference>
<evidence type="ECO:0000256" key="9">
    <source>
        <dbReference type="RuleBase" id="RU363032"/>
    </source>
</evidence>
<dbReference type="GO" id="GO:0055085">
    <property type="term" value="P:transmembrane transport"/>
    <property type="evidence" value="ECO:0007669"/>
    <property type="project" value="InterPro"/>
</dbReference>
<evidence type="ECO:0000256" key="2">
    <source>
        <dbReference type="ARBA" id="ARBA00009047"/>
    </source>
</evidence>
<reference evidence="12" key="1">
    <citation type="submission" date="2014-03" db="EMBL/GenBank/DDBJ databases">
        <authorList>
            <person name="Urmite Genomes U."/>
        </authorList>
    </citation>
    <scope>NUCLEOTIDE SEQUENCE [LARGE SCALE GENOMIC DNA]</scope>
    <source>
        <strain evidence="12">HD-03</strain>
    </source>
</reference>
<evidence type="ECO:0000256" key="6">
    <source>
        <dbReference type="ARBA" id="ARBA00022692"/>
    </source>
</evidence>
<dbReference type="CDD" id="cd06261">
    <property type="entry name" value="TM_PBP2"/>
    <property type="match status" value="1"/>
</dbReference>
<dbReference type="EMBL" id="CCDI010000001">
    <property type="protein sequence ID" value="CDQ21820.1"/>
    <property type="molecule type" value="Genomic_DNA"/>
</dbReference>
<dbReference type="PROSITE" id="PS50928">
    <property type="entry name" value="ABC_TM1"/>
    <property type="match status" value="1"/>
</dbReference>
<evidence type="ECO:0000256" key="5">
    <source>
        <dbReference type="ARBA" id="ARBA00022597"/>
    </source>
</evidence>
<keyword evidence="5" id="KW-0762">Sugar transport</keyword>
<keyword evidence="7 9" id="KW-1133">Transmembrane helix</keyword>
<comment type="similarity">
    <text evidence="2">Belongs to the binding-protein-dependent transport system permease family. MalFG subfamily.</text>
</comment>
<evidence type="ECO:0000256" key="8">
    <source>
        <dbReference type="ARBA" id="ARBA00023136"/>
    </source>
</evidence>
<feature type="transmembrane region" description="Helical" evidence="9">
    <location>
        <begin position="121"/>
        <end position="143"/>
    </location>
</feature>
<dbReference type="InterPro" id="IPR000515">
    <property type="entry name" value="MetI-like"/>
</dbReference>
<feature type="transmembrane region" description="Helical" evidence="9">
    <location>
        <begin position="27"/>
        <end position="49"/>
    </location>
</feature>
<dbReference type="RefSeq" id="WP_081867012.1">
    <property type="nucleotide sequence ID" value="NZ_CCDH010000002.1"/>
</dbReference>
<dbReference type="Proteomes" id="UP000028868">
    <property type="component" value="Unassembled WGS sequence"/>
</dbReference>
<feature type="transmembrane region" description="Helical" evidence="9">
    <location>
        <begin position="155"/>
        <end position="177"/>
    </location>
</feature>
<feature type="transmembrane region" description="Helical" evidence="9">
    <location>
        <begin position="85"/>
        <end position="109"/>
    </location>
</feature>
<name>A0A024P0Z4_9BACI</name>
<evidence type="ECO:0000256" key="1">
    <source>
        <dbReference type="ARBA" id="ARBA00004651"/>
    </source>
</evidence>
<evidence type="ECO:0000256" key="7">
    <source>
        <dbReference type="ARBA" id="ARBA00022989"/>
    </source>
</evidence>
<evidence type="ECO:0000313" key="12">
    <source>
        <dbReference type="Proteomes" id="UP000028868"/>
    </source>
</evidence>
<proteinExistence type="inferred from homology"/>
<keyword evidence="8 9" id="KW-0472">Membrane</keyword>
<comment type="subcellular location">
    <subcellularLocation>
        <location evidence="1 9">Cell membrane</location>
        <topology evidence="1 9">Multi-pass membrane protein</topology>
    </subcellularLocation>
</comment>
<reference evidence="11 12" key="2">
    <citation type="submission" date="2014-05" db="EMBL/GenBank/DDBJ databases">
        <title>Draft genome sequence of Halobacillus karajensis HK-03.</title>
        <authorList>
            <person name="Khelaifia S."/>
            <person name="Croce O."/>
            <person name="Lagier J.C."/>
            <person name="Raoult D."/>
        </authorList>
    </citation>
    <scope>NUCLEOTIDE SEQUENCE [LARGE SCALE GENOMIC DNA]</scope>
    <source>
        <strain evidence="11 12">HD-03</strain>
    </source>
</reference>
<dbReference type="Pfam" id="PF00528">
    <property type="entry name" value="BPD_transp_1"/>
    <property type="match status" value="1"/>
</dbReference>
<feature type="transmembrane region" description="Helical" evidence="9">
    <location>
        <begin position="198"/>
        <end position="223"/>
    </location>
</feature>
<keyword evidence="6 9" id="KW-0812">Transmembrane</keyword>
<sequence>MNSQVNLEKQPKKAENRISIRKIFPSILENISVLLIVLFLFVPLFWIFLTSFKPYEEVFTTSIFFQPTLENYLAVFSSSFDLGKYYSNSTIVVVVTLIITLVVSVLASYSLSRFEIPGKQVIMFGILATQFIPLIINVIPYFVMFRNLGLLDTTLGLIIVNLGHTIPYAIWLIKGFMDRIPIAIEEQASIDGASRLRIIWSILLPLAKPGIITASVFCFVIIWNEFMFALILTNREAVTLPVALQFFIGEEGVIWNQMAAAGTLFVLPTVVFMLLVRKQFVQGMTSGSIK</sequence>
<evidence type="ECO:0000256" key="3">
    <source>
        <dbReference type="ARBA" id="ARBA00022448"/>
    </source>
</evidence>
<evidence type="ECO:0000259" key="10">
    <source>
        <dbReference type="PROSITE" id="PS50928"/>
    </source>
</evidence>
<evidence type="ECO:0000313" key="11">
    <source>
        <dbReference type="EMBL" id="CDQ21820.1"/>
    </source>
</evidence>
<organism evidence="11 12">
    <name type="scientific">Halobacillus karajensis</name>
    <dbReference type="NCBI Taxonomy" id="195088"/>
    <lineage>
        <taxon>Bacteria</taxon>
        <taxon>Bacillati</taxon>
        <taxon>Bacillota</taxon>
        <taxon>Bacilli</taxon>
        <taxon>Bacillales</taxon>
        <taxon>Bacillaceae</taxon>
        <taxon>Halobacillus</taxon>
    </lineage>
</organism>
<dbReference type="InterPro" id="IPR050901">
    <property type="entry name" value="BP-dep_ABC_trans_perm"/>
</dbReference>
<keyword evidence="4" id="KW-1003">Cell membrane</keyword>
<dbReference type="GO" id="GO:0005886">
    <property type="term" value="C:plasma membrane"/>
    <property type="evidence" value="ECO:0007669"/>
    <property type="project" value="UniProtKB-SubCell"/>
</dbReference>
<comment type="caution">
    <text evidence="11">The sequence shown here is derived from an EMBL/GenBank/DDBJ whole genome shotgun (WGS) entry which is preliminary data.</text>
</comment>